<proteinExistence type="predicted"/>
<dbReference type="Gene3D" id="6.10.140.2220">
    <property type="match status" value="1"/>
</dbReference>
<dbReference type="Proteomes" id="UP001107558">
    <property type="component" value="Chromosome 2"/>
</dbReference>
<dbReference type="GO" id="GO:0008270">
    <property type="term" value="F:zinc ion binding"/>
    <property type="evidence" value="ECO:0007669"/>
    <property type="project" value="UniProtKB-KW"/>
</dbReference>
<evidence type="ECO:0000256" key="3">
    <source>
        <dbReference type="ARBA" id="ARBA00022833"/>
    </source>
</evidence>
<dbReference type="GO" id="GO:0003723">
    <property type="term" value="F:RNA binding"/>
    <property type="evidence" value="ECO:0007669"/>
    <property type="project" value="UniProtKB-UniRule"/>
</dbReference>
<dbReference type="PROSITE" id="PS50102">
    <property type="entry name" value="RRM"/>
    <property type="match status" value="1"/>
</dbReference>
<feature type="domain" description="RRM" evidence="7">
    <location>
        <begin position="12"/>
        <end position="89"/>
    </location>
</feature>
<name>A0A9J6C3T4_POLVA</name>
<dbReference type="InterPro" id="IPR000504">
    <property type="entry name" value="RRM_dom"/>
</dbReference>
<evidence type="ECO:0000313" key="10">
    <source>
        <dbReference type="EMBL" id="KAG5676809.1"/>
    </source>
</evidence>
<keyword evidence="1" id="KW-0479">Metal-binding</keyword>
<dbReference type="InterPro" id="IPR002893">
    <property type="entry name" value="Znf_MYND"/>
</dbReference>
<dbReference type="GO" id="GO:0005737">
    <property type="term" value="C:cytoplasm"/>
    <property type="evidence" value="ECO:0007669"/>
    <property type="project" value="UniProtKB-ARBA"/>
</dbReference>
<accession>A0A9J6C3T4</accession>
<dbReference type="Gene3D" id="2.40.50.90">
    <property type="match status" value="1"/>
</dbReference>
<feature type="domain" description="MYND-type" evidence="9">
    <location>
        <begin position="112"/>
        <end position="153"/>
    </location>
</feature>
<comment type="caution">
    <text evidence="10">The sequence shown here is derived from an EMBL/GenBank/DDBJ whole genome shotgun (WGS) entry which is preliminary data.</text>
</comment>
<evidence type="ECO:0000256" key="4">
    <source>
        <dbReference type="ARBA" id="ARBA00022884"/>
    </source>
</evidence>
<dbReference type="Gene3D" id="3.30.70.330">
    <property type="match status" value="1"/>
</dbReference>
<dbReference type="InterPro" id="IPR035979">
    <property type="entry name" value="RBD_domain_sf"/>
</dbReference>
<evidence type="ECO:0000256" key="5">
    <source>
        <dbReference type="PROSITE-ProRule" id="PRU00134"/>
    </source>
</evidence>
<evidence type="ECO:0000256" key="1">
    <source>
        <dbReference type="ARBA" id="ARBA00022723"/>
    </source>
</evidence>
<evidence type="ECO:0000256" key="2">
    <source>
        <dbReference type="ARBA" id="ARBA00022771"/>
    </source>
</evidence>
<evidence type="ECO:0000259" key="9">
    <source>
        <dbReference type="PROSITE" id="PS50865"/>
    </source>
</evidence>
<dbReference type="EMBL" id="JADBJN010000002">
    <property type="protein sequence ID" value="KAG5676809.1"/>
    <property type="molecule type" value="Genomic_DNA"/>
</dbReference>
<reference evidence="10" key="1">
    <citation type="submission" date="2021-03" db="EMBL/GenBank/DDBJ databases">
        <title>Chromosome level genome of the anhydrobiotic midge Polypedilum vanderplanki.</title>
        <authorList>
            <person name="Yoshida Y."/>
            <person name="Kikawada T."/>
            <person name="Gusev O."/>
        </authorList>
    </citation>
    <scope>NUCLEOTIDE SEQUENCE</scope>
    <source>
        <strain evidence="10">NIAS01</strain>
        <tissue evidence="10">Whole body or cell culture</tissue>
    </source>
</reference>
<dbReference type="InterPro" id="IPR002999">
    <property type="entry name" value="Tudor"/>
</dbReference>
<evidence type="ECO:0000259" key="8">
    <source>
        <dbReference type="PROSITE" id="PS50304"/>
    </source>
</evidence>
<dbReference type="PROSITE" id="PS50304">
    <property type="entry name" value="TUDOR"/>
    <property type="match status" value="1"/>
</dbReference>
<feature type="domain" description="Tudor" evidence="8">
    <location>
        <begin position="235"/>
        <end position="306"/>
    </location>
</feature>
<gene>
    <name evidence="10" type="ORF">PVAND_006617</name>
</gene>
<protein>
    <submittedName>
        <fullName evidence="10">Uncharacterized protein</fullName>
    </submittedName>
</protein>
<dbReference type="Pfam" id="PF00567">
    <property type="entry name" value="TUDOR"/>
    <property type="match status" value="1"/>
</dbReference>
<keyword evidence="3" id="KW-0862">Zinc</keyword>
<dbReference type="SUPFAM" id="SSF63748">
    <property type="entry name" value="Tudor/PWWP/MBT"/>
    <property type="match status" value="1"/>
</dbReference>
<dbReference type="AlphaFoldDB" id="A0A9J6C3T4"/>
<dbReference type="SMART" id="SM00333">
    <property type="entry name" value="TUDOR"/>
    <property type="match status" value="1"/>
</dbReference>
<sequence length="539" mass="62792">MSSNNTDNYMYNRLYLKNVPAEITKNQLKNIFFKDLDNLDIHFPKNQKTIIPDKKVAFIQFSTPNEGKLARQVINLMEWNNVQANFANKANSDNKIISAVTNQVINEEEKICSYCGTVDSEFSCIECETLYYSTFYCSAEHQQKDWPRHKIECKKLPQLKRISERQNVFKTNDEHETNNLEEDRQKYTIANIDFSWIEGSKFLITHVATNRIIYVRPIDSQNSGYDQMLQLIKTKSLEAPKCDEPPDVHDYILAPYENSYYRARVQDVFETENDGNKYKVQFTDIGNEATFSLSSLRRLTYKLRALPTHVFKVLLDGVDVTGNNQIISYLNEIYCKKDAVELVAIRNNTNGVLRRVVFKHVNSGLIINDYVNELVQKIYFNNQLIPKISSSNPVKLGIADSSQLERKNILACMPFELFSLYEIMLNEIQEYCRLCNSIQYTPTLNEIYLLKYQDKWHRAINSKEKNTILIDKMINIPFEENQGIRKIPQIYARKLFTSLCYVEKISLDDKKKLLHKNFACFNVTLDAQTKCIVLELATN</sequence>
<keyword evidence="11" id="KW-1185">Reference proteome</keyword>
<dbReference type="CDD" id="cd00590">
    <property type="entry name" value="RRM_SF"/>
    <property type="match status" value="1"/>
</dbReference>
<keyword evidence="2 5" id="KW-0863">Zinc-finger</keyword>
<evidence type="ECO:0000259" key="7">
    <source>
        <dbReference type="PROSITE" id="PS50102"/>
    </source>
</evidence>
<dbReference type="SUPFAM" id="SSF54928">
    <property type="entry name" value="RNA-binding domain, RBD"/>
    <property type="match status" value="1"/>
</dbReference>
<dbReference type="Pfam" id="PF01753">
    <property type="entry name" value="zf-MYND"/>
    <property type="match status" value="1"/>
</dbReference>
<dbReference type="InterPro" id="IPR012677">
    <property type="entry name" value="Nucleotide-bd_a/b_plait_sf"/>
</dbReference>
<dbReference type="InterPro" id="IPR035437">
    <property type="entry name" value="SNase_OB-fold_sf"/>
</dbReference>
<evidence type="ECO:0000313" key="11">
    <source>
        <dbReference type="Proteomes" id="UP001107558"/>
    </source>
</evidence>
<organism evidence="10 11">
    <name type="scientific">Polypedilum vanderplanki</name>
    <name type="common">Sleeping chironomid midge</name>
    <dbReference type="NCBI Taxonomy" id="319348"/>
    <lineage>
        <taxon>Eukaryota</taxon>
        <taxon>Metazoa</taxon>
        <taxon>Ecdysozoa</taxon>
        <taxon>Arthropoda</taxon>
        <taxon>Hexapoda</taxon>
        <taxon>Insecta</taxon>
        <taxon>Pterygota</taxon>
        <taxon>Neoptera</taxon>
        <taxon>Endopterygota</taxon>
        <taxon>Diptera</taxon>
        <taxon>Nematocera</taxon>
        <taxon>Chironomoidea</taxon>
        <taxon>Chironomidae</taxon>
        <taxon>Chironominae</taxon>
        <taxon>Polypedilum</taxon>
        <taxon>Polypedilum</taxon>
    </lineage>
</organism>
<dbReference type="PROSITE" id="PS50865">
    <property type="entry name" value="ZF_MYND_2"/>
    <property type="match status" value="1"/>
</dbReference>
<evidence type="ECO:0000256" key="6">
    <source>
        <dbReference type="PROSITE-ProRule" id="PRU00176"/>
    </source>
</evidence>
<dbReference type="SUPFAM" id="SSF144232">
    <property type="entry name" value="HIT/MYND zinc finger-like"/>
    <property type="match status" value="1"/>
</dbReference>
<dbReference type="OrthoDB" id="5282002at2759"/>
<keyword evidence="4 6" id="KW-0694">RNA-binding</keyword>
<dbReference type="Gene3D" id="2.30.30.140">
    <property type="match status" value="1"/>
</dbReference>